<organism evidence="2 3">
    <name type="scientific">Colletotrichum chrysophilum</name>
    <dbReference type="NCBI Taxonomy" id="1836956"/>
    <lineage>
        <taxon>Eukaryota</taxon>
        <taxon>Fungi</taxon>
        <taxon>Dikarya</taxon>
        <taxon>Ascomycota</taxon>
        <taxon>Pezizomycotina</taxon>
        <taxon>Sordariomycetes</taxon>
        <taxon>Hypocreomycetidae</taxon>
        <taxon>Glomerellales</taxon>
        <taxon>Glomerellaceae</taxon>
        <taxon>Colletotrichum</taxon>
        <taxon>Colletotrichum gloeosporioides species complex</taxon>
    </lineage>
</organism>
<proteinExistence type="predicted"/>
<dbReference type="AlphaFoldDB" id="A0AAD9AW90"/>
<protein>
    <submittedName>
        <fullName evidence="2">Uncharacterized protein</fullName>
    </submittedName>
</protein>
<dbReference type="EMBL" id="JAQOWY010000036">
    <property type="protein sequence ID" value="KAK1854497.1"/>
    <property type="molecule type" value="Genomic_DNA"/>
</dbReference>
<reference evidence="2" key="1">
    <citation type="submission" date="2023-01" db="EMBL/GenBank/DDBJ databases">
        <title>Colletotrichum chrysophilum M932 genome sequence.</title>
        <authorList>
            <person name="Baroncelli R."/>
        </authorList>
    </citation>
    <scope>NUCLEOTIDE SEQUENCE</scope>
    <source>
        <strain evidence="2">M932</strain>
    </source>
</reference>
<gene>
    <name evidence="2" type="ORF">CCHR01_02892</name>
</gene>
<dbReference type="Proteomes" id="UP001243330">
    <property type="component" value="Unassembled WGS sequence"/>
</dbReference>
<evidence type="ECO:0000313" key="2">
    <source>
        <dbReference type="EMBL" id="KAK1854497.1"/>
    </source>
</evidence>
<feature type="region of interest" description="Disordered" evidence="1">
    <location>
        <begin position="127"/>
        <end position="194"/>
    </location>
</feature>
<evidence type="ECO:0000313" key="3">
    <source>
        <dbReference type="Proteomes" id="UP001243330"/>
    </source>
</evidence>
<keyword evidence="3" id="KW-1185">Reference proteome</keyword>
<feature type="compositionally biased region" description="Basic and acidic residues" evidence="1">
    <location>
        <begin position="182"/>
        <end position="193"/>
    </location>
</feature>
<feature type="compositionally biased region" description="Low complexity" evidence="1">
    <location>
        <begin position="163"/>
        <end position="178"/>
    </location>
</feature>
<evidence type="ECO:0000256" key="1">
    <source>
        <dbReference type="SAM" id="MobiDB-lite"/>
    </source>
</evidence>
<comment type="caution">
    <text evidence="2">The sequence shown here is derived from an EMBL/GenBank/DDBJ whole genome shotgun (WGS) entry which is preliminary data.</text>
</comment>
<sequence length="278" mass="29791">MILTVSAISITPSPHPFCRVPSFPFVLRTILPPSPTCRSIHSPSCLPCHGVAAGQAAFPTSKKKVLTVDMPLVVVVVGGTSLCSVVRPPPLAACAHNRIPASPRLSARTTLMWRVLYMIRKGEASLRGGNHARKKAPGAMGGGVSDRVQRPTAQDPTLFALGRRAPSPKSASPSPTARQRPNARDSRNAERRPSVVRVVSCRVMSCCPPLPACFQQHQGAHDGVLLPRRIRMRDADAGGCGAAADLGLGQFWTTTNRNMYITPVSVGERRAGLFPPRY</sequence>
<name>A0AAD9AW90_9PEZI</name>
<accession>A0AAD9AW90</accession>